<proteinExistence type="predicted"/>
<dbReference type="AlphaFoldDB" id="A0A845ARH0"/>
<sequence>MDLDRAAELYNEVGAAAVEQIGTVDTKILVYAESDEGDLEILVRYSDKDAEVVDSLSDTEPVIEAVVDLYAYLEQAGEKHAWKCMEYVVDYGQVNVDISYDEAFCNGEELWEKSPKLLEKHFPGKPHR</sequence>
<keyword evidence="2" id="KW-1185">Reference proteome</keyword>
<evidence type="ECO:0000313" key="1">
    <source>
        <dbReference type="EMBL" id="MXP31987.1"/>
    </source>
</evidence>
<accession>A0A845ARH0</accession>
<reference evidence="1 2" key="1">
    <citation type="submission" date="2019-12" db="EMBL/GenBank/DDBJ databases">
        <title>Genomic-based taxomic classification of the family Erythrobacteraceae.</title>
        <authorList>
            <person name="Xu L."/>
        </authorList>
    </citation>
    <scope>NUCLEOTIDE SEQUENCE [LARGE SCALE GENOMIC DNA]</scope>
    <source>
        <strain evidence="1 2">JCM 16677</strain>
    </source>
</reference>
<evidence type="ECO:0008006" key="3">
    <source>
        <dbReference type="Google" id="ProtNLM"/>
    </source>
</evidence>
<comment type="caution">
    <text evidence="1">The sequence shown here is derived from an EMBL/GenBank/DDBJ whole genome shotgun (WGS) entry which is preliminary data.</text>
</comment>
<dbReference type="RefSeq" id="WP_160779375.1">
    <property type="nucleotide sequence ID" value="NZ_BAAAZF010000001.1"/>
</dbReference>
<evidence type="ECO:0000313" key="2">
    <source>
        <dbReference type="Proteomes" id="UP000446786"/>
    </source>
</evidence>
<name>A0A845ARH0_9SPHN</name>
<organism evidence="1 2">
    <name type="scientific">Parerythrobacter jejuensis</name>
    <dbReference type="NCBI Taxonomy" id="795812"/>
    <lineage>
        <taxon>Bacteria</taxon>
        <taxon>Pseudomonadati</taxon>
        <taxon>Pseudomonadota</taxon>
        <taxon>Alphaproteobacteria</taxon>
        <taxon>Sphingomonadales</taxon>
        <taxon>Erythrobacteraceae</taxon>
        <taxon>Parerythrobacter</taxon>
    </lineage>
</organism>
<dbReference type="Proteomes" id="UP000446786">
    <property type="component" value="Unassembled WGS sequence"/>
</dbReference>
<dbReference type="EMBL" id="WTYE01000001">
    <property type="protein sequence ID" value="MXP31987.1"/>
    <property type="molecule type" value="Genomic_DNA"/>
</dbReference>
<gene>
    <name evidence="1" type="ORF">GRI94_09145</name>
</gene>
<protein>
    <recommendedName>
        <fullName evidence="3">DUF600 family protein</fullName>
    </recommendedName>
</protein>